<evidence type="ECO:0000313" key="3">
    <source>
        <dbReference type="Proteomes" id="UP000774804"/>
    </source>
</evidence>
<proteinExistence type="predicted"/>
<name>A0A8T1D7G1_9STRA</name>
<accession>A0A8T1D7G1</accession>
<organism evidence="2 3">
    <name type="scientific">Phytophthora cactorum</name>
    <dbReference type="NCBI Taxonomy" id="29920"/>
    <lineage>
        <taxon>Eukaryota</taxon>
        <taxon>Sar</taxon>
        <taxon>Stramenopiles</taxon>
        <taxon>Oomycota</taxon>
        <taxon>Peronosporomycetes</taxon>
        <taxon>Peronosporales</taxon>
        <taxon>Peronosporaceae</taxon>
        <taxon>Phytophthora</taxon>
    </lineage>
</organism>
<dbReference type="EMBL" id="RCMI01000099">
    <property type="protein sequence ID" value="KAG2934933.1"/>
    <property type="molecule type" value="Genomic_DNA"/>
</dbReference>
<comment type="caution">
    <text evidence="2">The sequence shown here is derived from an EMBL/GenBank/DDBJ whole genome shotgun (WGS) entry which is preliminary data.</text>
</comment>
<evidence type="ECO:0000313" key="2">
    <source>
        <dbReference type="EMBL" id="KAG2934933.1"/>
    </source>
</evidence>
<reference evidence="2" key="1">
    <citation type="submission" date="2018-10" db="EMBL/GenBank/DDBJ databases">
        <title>Effector identification in a new, highly contiguous assembly of the strawberry crown rot pathogen Phytophthora cactorum.</title>
        <authorList>
            <person name="Armitage A.D."/>
            <person name="Nellist C.F."/>
            <person name="Bates H."/>
            <person name="Vickerstaff R.J."/>
            <person name="Harrison R.J."/>
        </authorList>
    </citation>
    <scope>NUCLEOTIDE SEQUENCE</scope>
    <source>
        <strain evidence="1">15-7</strain>
        <strain evidence="2">4032</strain>
    </source>
</reference>
<sequence>MLVLNELTIAAAVNARQHPEIGPKLSVSNRAVAVEILATSTKLTRTCSPR</sequence>
<dbReference type="Proteomes" id="UP000735874">
    <property type="component" value="Unassembled WGS sequence"/>
</dbReference>
<gene>
    <name evidence="1" type="ORF">PC113_g5963</name>
    <name evidence="2" type="ORF">PC115_g4977</name>
</gene>
<dbReference type="Proteomes" id="UP000774804">
    <property type="component" value="Unassembled WGS sequence"/>
</dbReference>
<evidence type="ECO:0000313" key="1">
    <source>
        <dbReference type="EMBL" id="KAG2862818.1"/>
    </source>
</evidence>
<dbReference type="EMBL" id="RCMG01000118">
    <property type="protein sequence ID" value="KAG2862818.1"/>
    <property type="molecule type" value="Genomic_DNA"/>
</dbReference>
<dbReference type="AlphaFoldDB" id="A0A8T1D7G1"/>
<protein>
    <submittedName>
        <fullName evidence="2">Uncharacterized protein</fullName>
    </submittedName>
</protein>